<sequence length="193" mass="21325">MSSPSSMPDMHKKVGTYDGASIQSVTGLAYSSWSAETTDLGHFSGDNSFATCDQRFSERQCSTQELQEYSQGLQQYDQCHNSQPLLEEHMSPVMKPLETASLTMVQRELDIARQNNEKAIENVEDLIRRTGNLKQKFLVQRQSLEKLSAMVVPVGKRAQLHSGPHGGLDGGLGLLLEEAPSGFWDGRREGPLA</sequence>
<keyword evidence="3" id="KW-1185">Reference proteome</keyword>
<protein>
    <submittedName>
        <fullName evidence="2">Uncharacterized protein</fullName>
    </submittedName>
</protein>
<evidence type="ECO:0000256" key="1">
    <source>
        <dbReference type="SAM" id="Coils"/>
    </source>
</evidence>
<proteinExistence type="predicted"/>
<name>A0A0F7ZKQ1_9HYPO</name>
<reference evidence="2 3" key="1">
    <citation type="journal article" date="2014" name="Genome Biol. Evol.">
        <title>Comparative genomics and transcriptomics analyses reveal divergent lifestyle features of nematode endoparasitic fungus Hirsutella minnesotensis.</title>
        <authorList>
            <person name="Lai Y."/>
            <person name="Liu K."/>
            <person name="Zhang X."/>
            <person name="Zhang X."/>
            <person name="Li K."/>
            <person name="Wang N."/>
            <person name="Shu C."/>
            <person name="Wu Y."/>
            <person name="Wang C."/>
            <person name="Bushley K.E."/>
            <person name="Xiang M."/>
            <person name="Liu X."/>
        </authorList>
    </citation>
    <scope>NUCLEOTIDE SEQUENCE [LARGE SCALE GENOMIC DNA]</scope>
    <source>
        <strain evidence="2 3">3608</strain>
    </source>
</reference>
<dbReference type="AlphaFoldDB" id="A0A0F7ZKQ1"/>
<feature type="coiled-coil region" evidence="1">
    <location>
        <begin position="102"/>
        <end position="136"/>
    </location>
</feature>
<gene>
    <name evidence="2" type="ORF">HIM_09914</name>
</gene>
<accession>A0A0F7ZKQ1</accession>
<dbReference type="Proteomes" id="UP000054481">
    <property type="component" value="Unassembled WGS sequence"/>
</dbReference>
<evidence type="ECO:0000313" key="3">
    <source>
        <dbReference type="Proteomes" id="UP000054481"/>
    </source>
</evidence>
<dbReference type="EMBL" id="KQ030611">
    <property type="protein sequence ID" value="KJZ70690.1"/>
    <property type="molecule type" value="Genomic_DNA"/>
</dbReference>
<organism evidence="2 3">
    <name type="scientific">Hirsutella minnesotensis 3608</name>
    <dbReference type="NCBI Taxonomy" id="1043627"/>
    <lineage>
        <taxon>Eukaryota</taxon>
        <taxon>Fungi</taxon>
        <taxon>Dikarya</taxon>
        <taxon>Ascomycota</taxon>
        <taxon>Pezizomycotina</taxon>
        <taxon>Sordariomycetes</taxon>
        <taxon>Hypocreomycetidae</taxon>
        <taxon>Hypocreales</taxon>
        <taxon>Ophiocordycipitaceae</taxon>
        <taxon>Hirsutella</taxon>
    </lineage>
</organism>
<keyword evidence="1" id="KW-0175">Coiled coil</keyword>
<evidence type="ECO:0000313" key="2">
    <source>
        <dbReference type="EMBL" id="KJZ70690.1"/>
    </source>
</evidence>